<dbReference type="Pfam" id="PF01926">
    <property type="entry name" value="MMR_HSR1"/>
    <property type="match status" value="1"/>
</dbReference>
<dbReference type="PROSITE" id="PS51705">
    <property type="entry name" value="G_HFLX"/>
    <property type="match status" value="1"/>
</dbReference>
<comment type="similarity">
    <text evidence="6">Belongs to the TRAFAC class OBG-HflX-like GTPase superfamily. HflX GTPase family.</text>
</comment>
<sequence>MKQTSFVTEKEAEKAVIVGVQIGTESDWEAEQTLNELEQLASTAGAEVIDRVSQRLSKPNVRTFIGPGKAEEIFETAKSAGADIVFFDVDLSPSQQKNLEDIMTNIKILDRTGLILDIFAQHARSAEGKLQVELAQMNYILPRLKGMWGHLERLSGGIGTRGPTRGPGETQLESDKRMIRKSIQRLTNEIEELKKNRAVQRQRRQKQGIFNVSLVGYTNAGKSTLLNALTGAGVLVEDKLFATLDSTTRKLSVAHRKEVVLSDTVGFIKKLPHQLVAAFRSTLDEVRMADLLLHVVDAGHPRMEGQIKAVEDVLAKLDADEKPQILLFNKIDLLDDADLERIKRVYPGSVLVSALKGTGLEGIQEAIERELRKRTVRLHLLIPYTKGAFLQRLYGTGTIISETHTAEGTELVVDMPEGDLDEYAQFEHGGS</sequence>
<keyword evidence="3 6" id="KW-0547">Nucleotide-binding</keyword>
<dbReference type="FunFam" id="3.40.50.300:FF:000173">
    <property type="entry name" value="GTPase HflX"/>
    <property type="match status" value="1"/>
</dbReference>
<keyword evidence="9" id="KW-0175">Coiled coil</keyword>
<evidence type="ECO:0000256" key="8">
    <source>
        <dbReference type="PIRSR" id="PIRSR006809-2"/>
    </source>
</evidence>
<dbReference type="Pfam" id="PF13167">
    <property type="entry name" value="GTP-bdg_N"/>
    <property type="match status" value="1"/>
</dbReference>
<dbReference type="NCBIfam" id="TIGR03156">
    <property type="entry name" value="GTP_HflX"/>
    <property type="match status" value="1"/>
</dbReference>
<dbReference type="PANTHER" id="PTHR10229:SF0">
    <property type="entry name" value="GTP-BINDING PROTEIN 6-RELATED"/>
    <property type="match status" value="1"/>
</dbReference>
<keyword evidence="5 6" id="KW-0342">GTP-binding</keyword>
<comment type="cofactor">
    <cofactor evidence="8">
        <name>Mg(2+)</name>
        <dbReference type="ChEBI" id="CHEBI:18420"/>
    </cofactor>
</comment>
<feature type="binding site" evidence="7">
    <location>
        <begin position="263"/>
        <end position="266"/>
    </location>
    <ligand>
        <name>GTP</name>
        <dbReference type="ChEBI" id="CHEBI:37565"/>
    </ligand>
</feature>
<name>A0A1F2ULC0_9ACTN</name>
<evidence type="ECO:0000259" key="10">
    <source>
        <dbReference type="PROSITE" id="PS51705"/>
    </source>
</evidence>
<comment type="subcellular location">
    <subcellularLocation>
        <location evidence="6">Cytoplasm</location>
    </subcellularLocation>
    <text evidence="6">May associate with membranes.</text>
</comment>
<protein>
    <recommendedName>
        <fullName evidence="6">GTPase HflX</fullName>
    </recommendedName>
    <alternativeName>
        <fullName evidence="6">GTP-binding protein HflX</fullName>
    </alternativeName>
</protein>
<organism evidence="11 12">
    <name type="scientific">Candidatus Aquicultor primus</name>
    <dbReference type="NCBI Taxonomy" id="1797195"/>
    <lineage>
        <taxon>Bacteria</taxon>
        <taxon>Bacillati</taxon>
        <taxon>Actinomycetota</taxon>
        <taxon>Candidatus Aquicultoria</taxon>
        <taxon>Candidatus Aquicultorales</taxon>
        <taxon>Candidatus Aquicultoraceae</taxon>
        <taxon>Candidatus Aquicultor</taxon>
    </lineage>
</organism>
<keyword evidence="4 8" id="KW-0460">Magnesium</keyword>
<reference evidence="11 12" key="1">
    <citation type="journal article" date="2016" name="Nat. Commun.">
        <title>Thousands of microbial genomes shed light on interconnected biogeochemical processes in an aquifer system.</title>
        <authorList>
            <person name="Anantharaman K."/>
            <person name="Brown C.T."/>
            <person name="Hug L.A."/>
            <person name="Sharon I."/>
            <person name="Castelle C.J."/>
            <person name="Probst A.J."/>
            <person name="Thomas B.C."/>
            <person name="Singh A."/>
            <person name="Wilkins M.J."/>
            <person name="Karaoz U."/>
            <person name="Brodie E.L."/>
            <person name="Williams K.H."/>
            <person name="Hubbard S.S."/>
            <person name="Banfield J.F."/>
        </authorList>
    </citation>
    <scope>NUCLEOTIDE SEQUENCE [LARGE SCALE GENOMIC DNA]</scope>
</reference>
<gene>
    <name evidence="6" type="primary">hflX</name>
    <name evidence="11" type="ORF">A2074_03005</name>
</gene>
<feature type="binding site" evidence="7">
    <location>
        <begin position="329"/>
        <end position="332"/>
    </location>
    <ligand>
        <name>GTP</name>
        <dbReference type="ChEBI" id="CHEBI:37565"/>
    </ligand>
</feature>
<feature type="domain" description="Hflx-type G" evidence="10">
    <location>
        <begin position="210"/>
        <end position="375"/>
    </location>
</feature>
<dbReference type="AlphaFoldDB" id="A0A1F2ULC0"/>
<comment type="function">
    <text evidence="6">GTPase that associates with the 50S ribosomal subunit and may have a role during protein synthesis or ribosome biogenesis.</text>
</comment>
<dbReference type="InterPro" id="IPR032305">
    <property type="entry name" value="GTP-bd_M"/>
</dbReference>
<dbReference type="Gene3D" id="6.10.250.2860">
    <property type="match status" value="1"/>
</dbReference>
<dbReference type="InterPro" id="IPR042108">
    <property type="entry name" value="GTPase_HflX_N_sf"/>
</dbReference>
<proteinExistence type="inferred from homology"/>
<dbReference type="Proteomes" id="UP000178086">
    <property type="component" value="Unassembled WGS sequence"/>
</dbReference>
<evidence type="ECO:0000256" key="3">
    <source>
        <dbReference type="ARBA" id="ARBA00022741"/>
    </source>
</evidence>
<dbReference type="InterPro" id="IPR030394">
    <property type="entry name" value="G_HFLX_dom"/>
</dbReference>
<evidence type="ECO:0000313" key="12">
    <source>
        <dbReference type="Proteomes" id="UP000178086"/>
    </source>
</evidence>
<keyword evidence="2 8" id="KW-0479">Metal-binding</keyword>
<evidence type="ECO:0000256" key="2">
    <source>
        <dbReference type="ARBA" id="ARBA00022723"/>
    </source>
</evidence>
<keyword evidence="1 6" id="KW-0963">Cytoplasm</keyword>
<dbReference type="GO" id="GO:0046872">
    <property type="term" value="F:metal ion binding"/>
    <property type="evidence" value="ECO:0007669"/>
    <property type="project" value="UniProtKB-KW"/>
</dbReference>
<evidence type="ECO:0000256" key="5">
    <source>
        <dbReference type="ARBA" id="ARBA00023134"/>
    </source>
</evidence>
<feature type="binding site" evidence="8">
    <location>
        <position position="243"/>
    </location>
    <ligand>
        <name>Mg(2+)</name>
        <dbReference type="ChEBI" id="CHEBI:18420"/>
    </ligand>
</feature>
<feature type="coiled-coil region" evidence="9">
    <location>
        <begin position="176"/>
        <end position="203"/>
    </location>
</feature>
<dbReference type="InterPro" id="IPR016496">
    <property type="entry name" value="GTPase_HflX"/>
</dbReference>
<feature type="binding site" evidence="7">
    <location>
        <begin position="241"/>
        <end position="245"/>
    </location>
    <ligand>
        <name>GTP</name>
        <dbReference type="ChEBI" id="CHEBI:37565"/>
    </ligand>
</feature>
<evidence type="ECO:0000256" key="6">
    <source>
        <dbReference type="HAMAP-Rule" id="MF_00900"/>
    </source>
</evidence>
<dbReference type="GO" id="GO:0043022">
    <property type="term" value="F:ribosome binding"/>
    <property type="evidence" value="ECO:0007669"/>
    <property type="project" value="TreeGrafter"/>
</dbReference>
<dbReference type="EMBL" id="MELI01000060">
    <property type="protein sequence ID" value="OFW33769.1"/>
    <property type="molecule type" value="Genomic_DNA"/>
</dbReference>
<feature type="binding site" evidence="7">
    <location>
        <begin position="353"/>
        <end position="355"/>
    </location>
    <ligand>
        <name>GTP</name>
        <dbReference type="ChEBI" id="CHEBI:37565"/>
    </ligand>
</feature>
<feature type="binding site" evidence="8">
    <location>
        <position position="223"/>
    </location>
    <ligand>
        <name>Mg(2+)</name>
        <dbReference type="ChEBI" id="CHEBI:18420"/>
    </ligand>
</feature>
<dbReference type="CDD" id="cd01878">
    <property type="entry name" value="HflX"/>
    <property type="match status" value="1"/>
</dbReference>
<evidence type="ECO:0000256" key="7">
    <source>
        <dbReference type="PIRSR" id="PIRSR006809-1"/>
    </source>
</evidence>
<dbReference type="PANTHER" id="PTHR10229">
    <property type="entry name" value="GTP-BINDING PROTEIN HFLX"/>
    <property type="match status" value="1"/>
</dbReference>
<dbReference type="GO" id="GO:0003924">
    <property type="term" value="F:GTPase activity"/>
    <property type="evidence" value="ECO:0007669"/>
    <property type="project" value="UniProtKB-UniRule"/>
</dbReference>
<dbReference type="SUPFAM" id="SSF52540">
    <property type="entry name" value="P-loop containing nucleoside triphosphate hydrolases"/>
    <property type="match status" value="1"/>
</dbReference>
<dbReference type="PIRSF" id="PIRSF006809">
    <property type="entry name" value="GTP-binding_hflX_prd"/>
    <property type="match status" value="1"/>
</dbReference>
<dbReference type="GO" id="GO:0005525">
    <property type="term" value="F:GTP binding"/>
    <property type="evidence" value="ECO:0007669"/>
    <property type="project" value="UniProtKB-UniRule"/>
</dbReference>
<comment type="caution">
    <text evidence="11">The sequence shown here is derived from an EMBL/GenBank/DDBJ whole genome shotgun (WGS) entry which is preliminary data.</text>
</comment>
<dbReference type="PRINTS" id="PR00326">
    <property type="entry name" value="GTP1OBG"/>
</dbReference>
<dbReference type="Gene3D" id="3.40.50.300">
    <property type="entry name" value="P-loop containing nucleotide triphosphate hydrolases"/>
    <property type="match status" value="1"/>
</dbReference>
<dbReference type="Gene3D" id="3.40.50.11060">
    <property type="entry name" value="GTPase HflX, N-terminal domain"/>
    <property type="match status" value="1"/>
</dbReference>
<dbReference type="Pfam" id="PF16360">
    <property type="entry name" value="GTP-bdg_M"/>
    <property type="match status" value="1"/>
</dbReference>
<dbReference type="InterPro" id="IPR027417">
    <property type="entry name" value="P-loop_NTPase"/>
</dbReference>
<dbReference type="FunFam" id="3.40.50.11060:FF:000001">
    <property type="entry name" value="GTPase HflX"/>
    <property type="match status" value="1"/>
</dbReference>
<evidence type="ECO:0000256" key="4">
    <source>
        <dbReference type="ARBA" id="ARBA00022842"/>
    </source>
</evidence>
<accession>A0A1F2ULC0</accession>
<dbReference type="InterPro" id="IPR006073">
    <property type="entry name" value="GTP-bd"/>
</dbReference>
<evidence type="ECO:0000256" key="9">
    <source>
        <dbReference type="SAM" id="Coils"/>
    </source>
</evidence>
<comment type="subunit">
    <text evidence="6">Monomer. Associates with the 50S ribosomal subunit.</text>
</comment>
<dbReference type="GO" id="GO:0005737">
    <property type="term" value="C:cytoplasm"/>
    <property type="evidence" value="ECO:0007669"/>
    <property type="project" value="UniProtKB-SubCell"/>
</dbReference>
<evidence type="ECO:0000256" key="1">
    <source>
        <dbReference type="ARBA" id="ARBA00022490"/>
    </source>
</evidence>
<dbReference type="HAMAP" id="MF_00900">
    <property type="entry name" value="GTPase_HflX"/>
    <property type="match status" value="1"/>
</dbReference>
<dbReference type="InterPro" id="IPR025121">
    <property type="entry name" value="GTPase_HflX_N"/>
</dbReference>
<evidence type="ECO:0000313" key="11">
    <source>
        <dbReference type="EMBL" id="OFW33769.1"/>
    </source>
</evidence>
<feature type="binding site" evidence="7">
    <location>
        <begin position="216"/>
        <end position="223"/>
    </location>
    <ligand>
        <name>GTP</name>
        <dbReference type="ChEBI" id="CHEBI:37565"/>
    </ligand>
</feature>